<accession>A0A7T8EPW0</accession>
<gene>
    <name evidence="1" type="ORF">pEaSNUABM5_00020</name>
</gene>
<name>A0A7T8EPW0_9CAUD</name>
<dbReference type="Proteomes" id="UP000596123">
    <property type="component" value="Segment"/>
</dbReference>
<dbReference type="EMBL" id="MW366843">
    <property type="protein sequence ID" value="QQO90162.1"/>
    <property type="molecule type" value="Genomic_DNA"/>
</dbReference>
<proteinExistence type="predicted"/>
<evidence type="ECO:0000313" key="1">
    <source>
        <dbReference type="EMBL" id="QQO90162.1"/>
    </source>
</evidence>
<keyword evidence="2" id="KW-1185">Reference proteome</keyword>
<reference evidence="1 2" key="1">
    <citation type="submission" date="2020-12" db="EMBL/GenBank/DDBJ databases">
        <title>Complete genome sequence of Erwinia phage pEa_SNUABM_5.</title>
        <authorList>
            <person name="Kim S.G."/>
            <person name="Lee S.B."/>
            <person name="Kwon J."/>
            <person name="Park S.C."/>
        </authorList>
    </citation>
    <scope>NUCLEOTIDE SEQUENCE [LARGE SCALE GENOMIC DNA]</scope>
</reference>
<protein>
    <submittedName>
        <fullName evidence="1">Uncharacterized protein</fullName>
    </submittedName>
</protein>
<organism evidence="1 2">
    <name type="scientific">Erwinia phage pEa_SNUABM_5</name>
    <dbReference type="NCBI Taxonomy" id="2797313"/>
    <lineage>
        <taxon>Viruses</taxon>
        <taxon>Duplodnaviria</taxon>
        <taxon>Heunggongvirae</taxon>
        <taxon>Uroviricota</taxon>
        <taxon>Caudoviricetes</taxon>
        <taxon>Rivsvirus</taxon>
        <taxon>Rivsvirus SNUABM5</taxon>
    </lineage>
</organism>
<sequence length="83" mass="8980">MTEKTTRWVPVLELKIEGDDAVAANALYAKIVDALDSVGVIVEHKDAAAWQVLAQEGRTDPMDADDLLDEISPVVQISCTVQS</sequence>
<evidence type="ECO:0000313" key="2">
    <source>
        <dbReference type="Proteomes" id="UP000596123"/>
    </source>
</evidence>